<evidence type="ECO:0000313" key="7">
    <source>
        <dbReference type="EMBL" id="BBM84629.1"/>
    </source>
</evidence>
<keyword evidence="5" id="KW-0449">Lipoprotein</keyword>
<gene>
    <name evidence="7" type="ORF">UABAM_02990</name>
</gene>
<evidence type="ECO:0000313" key="8">
    <source>
        <dbReference type="Proteomes" id="UP000326354"/>
    </source>
</evidence>
<dbReference type="KEGG" id="uam:UABAM_02990"/>
<reference evidence="7 8" key="1">
    <citation type="submission" date="2019-08" db="EMBL/GenBank/DDBJ databases">
        <title>Complete genome sequence of Candidatus Uab amorphum.</title>
        <authorList>
            <person name="Shiratori T."/>
            <person name="Suzuki S."/>
            <person name="Kakizawa Y."/>
            <person name="Ishida K."/>
        </authorList>
    </citation>
    <scope>NUCLEOTIDE SEQUENCE [LARGE SCALE GENOMIC DNA]</scope>
    <source>
        <strain evidence="7 8">SRT547</strain>
    </source>
</reference>
<keyword evidence="3" id="KW-0472">Membrane</keyword>
<sequence>MIKHFFILSCSLILLSCVSTTSEWKSDEIEGVGSYTPPPPNINRKSLAVLEFKDKTGGNREDAAIDQMTTLLLKTRRFRIIERARLDDVLKEQNMEGIVDPNTMAQKRKVKGAELLCYGSLTNFEVKTTRTRNRGGILNRLPISVLDIDFKKEKLDFDIGVDVRIVDSTTGEVIFAESADVKRTETASAMGLELVGISARGDGSIRISNNNQGKLLRMALDKVVKKMLRDIDYVNTYYD</sequence>
<evidence type="ECO:0000256" key="1">
    <source>
        <dbReference type="ARBA" id="ARBA00022475"/>
    </source>
</evidence>
<dbReference type="Proteomes" id="UP000326354">
    <property type="component" value="Chromosome"/>
</dbReference>
<dbReference type="Gene3D" id="3.40.50.10610">
    <property type="entry name" value="ABC-type transport auxiliary lipoprotein component"/>
    <property type="match status" value="1"/>
</dbReference>
<evidence type="ECO:0000256" key="4">
    <source>
        <dbReference type="ARBA" id="ARBA00023139"/>
    </source>
</evidence>
<evidence type="ECO:0000256" key="3">
    <source>
        <dbReference type="ARBA" id="ARBA00023136"/>
    </source>
</evidence>
<dbReference type="EMBL" id="AP019860">
    <property type="protein sequence ID" value="BBM84629.1"/>
    <property type="molecule type" value="Genomic_DNA"/>
</dbReference>
<keyword evidence="1" id="KW-1003">Cell membrane</keyword>
<evidence type="ECO:0000256" key="6">
    <source>
        <dbReference type="SAM" id="SignalP"/>
    </source>
</evidence>
<dbReference type="RefSeq" id="WP_151968772.1">
    <property type="nucleotide sequence ID" value="NZ_AP019860.1"/>
</dbReference>
<dbReference type="AlphaFoldDB" id="A0A5S9IMK1"/>
<feature type="chain" id="PRO_5024983010" evidence="6">
    <location>
        <begin position="22"/>
        <end position="239"/>
    </location>
</feature>
<proteinExistence type="predicted"/>
<feature type="signal peptide" evidence="6">
    <location>
        <begin position="1"/>
        <end position="21"/>
    </location>
</feature>
<dbReference type="PANTHER" id="PTHR41164">
    <property type="entry name" value="CURLI PRODUCTION ASSEMBLY/TRANSPORT COMPONENT CSGG"/>
    <property type="match status" value="1"/>
</dbReference>
<protein>
    <submittedName>
        <fullName evidence="7">Curli production assembly/transport componentCsgG</fullName>
    </submittedName>
</protein>
<dbReference type="InterPro" id="IPR005534">
    <property type="entry name" value="Curli_assmbl/transp-comp_CsgG"/>
</dbReference>
<evidence type="ECO:0000256" key="2">
    <source>
        <dbReference type="ARBA" id="ARBA00022729"/>
    </source>
</evidence>
<accession>A0A5S9IMK1</accession>
<dbReference type="PANTHER" id="PTHR41164:SF1">
    <property type="entry name" value="CURLI PRODUCTION ASSEMBLY_TRANSPORT COMPONENT CSGG"/>
    <property type="match status" value="1"/>
</dbReference>
<keyword evidence="8" id="KW-1185">Reference proteome</keyword>
<dbReference type="GO" id="GO:0030288">
    <property type="term" value="C:outer membrane-bounded periplasmic space"/>
    <property type="evidence" value="ECO:0007669"/>
    <property type="project" value="InterPro"/>
</dbReference>
<keyword evidence="4" id="KW-0564">Palmitate</keyword>
<dbReference type="PROSITE" id="PS51257">
    <property type="entry name" value="PROKAR_LIPOPROTEIN"/>
    <property type="match status" value="1"/>
</dbReference>
<evidence type="ECO:0000256" key="5">
    <source>
        <dbReference type="ARBA" id="ARBA00023288"/>
    </source>
</evidence>
<dbReference type="Pfam" id="PF03783">
    <property type="entry name" value="CsgG"/>
    <property type="match status" value="1"/>
</dbReference>
<name>A0A5S9IMK1_UABAM</name>
<keyword evidence="2 6" id="KW-0732">Signal</keyword>
<dbReference type="OrthoDB" id="597317at2"/>
<organism evidence="7 8">
    <name type="scientific">Uabimicrobium amorphum</name>
    <dbReference type="NCBI Taxonomy" id="2596890"/>
    <lineage>
        <taxon>Bacteria</taxon>
        <taxon>Pseudomonadati</taxon>
        <taxon>Planctomycetota</taxon>
        <taxon>Candidatus Uabimicrobiia</taxon>
        <taxon>Candidatus Uabimicrobiales</taxon>
        <taxon>Candidatus Uabimicrobiaceae</taxon>
        <taxon>Candidatus Uabimicrobium</taxon>
    </lineage>
</organism>